<organism evidence="2 3">
    <name type="scientific">Blepharisma stoltei</name>
    <dbReference type="NCBI Taxonomy" id="1481888"/>
    <lineage>
        <taxon>Eukaryota</taxon>
        <taxon>Sar</taxon>
        <taxon>Alveolata</taxon>
        <taxon>Ciliophora</taxon>
        <taxon>Postciliodesmatophora</taxon>
        <taxon>Heterotrichea</taxon>
        <taxon>Heterotrichida</taxon>
        <taxon>Blepharismidae</taxon>
        <taxon>Blepharisma</taxon>
    </lineage>
</organism>
<proteinExistence type="predicted"/>
<dbReference type="AlphaFoldDB" id="A0AAU9J6H5"/>
<accession>A0AAU9J6H5</accession>
<sequence>MISKLFVILLCSSLISASEDFQNKFFSLTPSETSCTDPNSIECAVSLISNLAQLLSESNFFTIEDDAQISNLKSSVNDFMSGLIKGLQKDPTKTSTCATSIATANTALTTCIDNFSIALTKICNTIYNLNDFINKFTASYDLCAFQTLIDLIQSLDTQKGFSQLLVHYGVNYNTINLTFEDFIIRMQYGDFEAQGEDIGKIIRLLSGWSI</sequence>
<dbReference type="Proteomes" id="UP001162131">
    <property type="component" value="Unassembled WGS sequence"/>
</dbReference>
<feature type="chain" id="PRO_5043762283" evidence="1">
    <location>
        <begin position="18"/>
        <end position="210"/>
    </location>
</feature>
<evidence type="ECO:0000313" key="2">
    <source>
        <dbReference type="EMBL" id="CAG9316284.1"/>
    </source>
</evidence>
<comment type="caution">
    <text evidence="2">The sequence shown here is derived from an EMBL/GenBank/DDBJ whole genome shotgun (WGS) entry which is preliminary data.</text>
</comment>
<keyword evidence="3" id="KW-1185">Reference proteome</keyword>
<evidence type="ECO:0000256" key="1">
    <source>
        <dbReference type="SAM" id="SignalP"/>
    </source>
</evidence>
<reference evidence="2" key="1">
    <citation type="submission" date="2021-09" db="EMBL/GenBank/DDBJ databases">
        <authorList>
            <consortium name="AG Swart"/>
            <person name="Singh M."/>
            <person name="Singh A."/>
            <person name="Seah K."/>
            <person name="Emmerich C."/>
        </authorList>
    </citation>
    <scope>NUCLEOTIDE SEQUENCE</scope>
    <source>
        <strain evidence="2">ATCC30299</strain>
    </source>
</reference>
<feature type="signal peptide" evidence="1">
    <location>
        <begin position="1"/>
        <end position="17"/>
    </location>
</feature>
<keyword evidence="1" id="KW-0732">Signal</keyword>
<dbReference type="EMBL" id="CAJZBQ010000015">
    <property type="protein sequence ID" value="CAG9316284.1"/>
    <property type="molecule type" value="Genomic_DNA"/>
</dbReference>
<name>A0AAU9J6H5_9CILI</name>
<evidence type="ECO:0000313" key="3">
    <source>
        <dbReference type="Proteomes" id="UP001162131"/>
    </source>
</evidence>
<protein>
    <submittedName>
        <fullName evidence="2">Uncharacterized protein</fullName>
    </submittedName>
</protein>
<gene>
    <name evidence="2" type="ORF">BSTOLATCC_MIC15719</name>
</gene>